<evidence type="ECO:0000256" key="7">
    <source>
        <dbReference type="SAM" id="Phobius"/>
    </source>
</evidence>
<dbReference type="Proteomes" id="UP001212411">
    <property type="component" value="Chromosome 1"/>
</dbReference>
<evidence type="ECO:0000256" key="1">
    <source>
        <dbReference type="ARBA" id="ARBA00004389"/>
    </source>
</evidence>
<keyword evidence="2 7" id="KW-0812">Transmembrane</keyword>
<dbReference type="EMBL" id="CP115611">
    <property type="protein sequence ID" value="WBW72549.1"/>
    <property type="molecule type" value="Genomic_DNA"/>
</dbReference>
<feature type="region of interest" description="Disordered" evidence="6">
    <location>
        <begin position="143"/>
        <end position="165"/>
    </location>
</feature>
<dbReference type="InterPro" id="IPR017937">
    <property type="entry name" value="Thioredoxin_CS"/>
</dbReference>
<evidence type="ECO:0000256" key="4">
    <source>
        <dbReference type="ARBA" id="ARBA00023136"/>
    </source>
</evidence>
<evidence type="ECO:0000313" key="11">
    <source>
        <dbReference type="Proteomes" id="UP001212411"/>
    </source>
</evidence>
<evidence type="ECO:0000256" key="3">
    <source>
        <dbReference type="ARBA" id="ARBA00022989"/>
    </source>
</evidence>
<evidence type="ECO:0000256" key="6">
    <source>
        <dbReference type="SAM" id="MobiDB-lite"/>
    </source>
</evidence>
<dbReference type="PROSITE" id="PS51352">
    <property type="entry name" value="THIOREDOXIN_2"/>
    <property type="match status" value="2"/>
</dbReference>
<dbReference type="GO" id="GO:0005789">
    <property type="term" value="C:endoplasmic reticulum membrane"/>
    <property type="evidence" value="ECO:0007669"/>
    <property type="project" value="UniProtKB-SubCell"/>
</dbReference>
<organism evidence="10 11">
    <name type="scientific">Schizosaccharomyces osmophilus</name>
    <dbReference type="NCBI Taxonomy" id="2545709"/>
    <lineage>
        <taxon>Eukaryota</taxon>
        <taxon>Fungi</taxon>
        <taxon>Dikarya</taxon>
        <taxon>Ascomycota</taxon>
        <taxon>Taphrinomycotina</taxon>
        <taxon>Schizosaccharomycetes</taxon>
        <taxon>Schizosaccharomycetales</taxon>
        <taxon>Schizosaccharomycetaceae</taxon>
        <taxon>Schizosaccharomyces</taxon>
    </lineage>
</organism>
<dbReference type="AlphaFoldDB" id="A0AAE9WBF4"/>
<reference evidence="10 11" key="1">
    <citation type="journal article" date="2023" name="G3 (Bethesda)">
        <title>A high-quality reference genome for the fission yeast Schizosaccharomyces osmophilus.</title>
        <authorList>
            <person name="Jia G.S."/>
            <person name="Zhang W.C."/>
            <person name="Liang Y."/>
            <person name="Liu X.H."/>
            <person name="Rhind N."/>
            <person name="Pidoux A."/>
            <person name="Brysch-Herzberg M."/>
            <person name="Du L.L."/>
        </authorList>
    </citation>
    <scope>NUCLEOTIDE SEQUENCE [LARGE SCALE GENOMIC DNA]</scope>
    <source>
        <strain evidence="10 11">CBS 15793</strain>
    </source>
</reference>
<keyword evidence="4 7" id="KW-0472">Membrane</keyword>
<protein>
    <submittedName>
        <fullName evidence="10">ER associated protein disulfide isomerase Pdi3</fullName>
    </submittedName>
</protein>
<dbReference type="GeneID" id="80874770"/>
<feature type="compositionally biased region" description="Basic and acidic residues" evidence="6">
    <location>
        <begin position="143"/>
        <end position="155"/>
    </location>
</feature>
<comment type="function">
    <text evidence="5">Probable disulfide isomerase, which participates in the folding of proteins containing disulfide bonds. May act as a dithiol oxidase. Acts as a regulator of endoplasmic reticulum-mitochondria contact sites via its ability to regulate redox signals.</text>
</comment>
<dbReference type="RefSeq" id="XP_056036792.1">
    <property type="nucleotide sequence ID" value="XM_056180081.1"/>
</dbReference>
<evidence type="ECO:0000256" key="8">
    <source>
        <dbReference type="SAM" id="SignalP"/>
    </source>
</evidence>
<dbReference type="Pfam" id="PF00085">
    <property type="entry name" value="Thioredoxin"/>
    <property type="match status" value="2"/>
</dbReference>
<proteinExistence type="predicted"/>
<feature type="domain" description="Thioredoxin" evidence="9">
    <location>
        <begin position="302"/>
        <end position="410"/>
    </location>
</feature>
<comment type="subcellular location">
    <subcellularLocation>
        <location evidence="1">Endoplasmic reticulum membrane</location>
        <topology evidence="1">Single-pass membrane protein</topology>
    </subcellularLocation>
</comment>
<gene>
    <name evidence="10" type="primary">pdi3</name>
    <name evidence="10" type="ORF">SOMG_01288</name>
</gene>
<feature type="compositionally biased region" description="Low complexity" evidence="6">
    <location>
        <begin position="200"/>
        <end position="219"/>
    </location>
</feature>
<dbReference type="SUPFAM" id="SSF52833">
    <property type="entry name" value="Thioredoxin-like"/>
    <property type="match status" value="3"/>
</dbReference>
<dbReference type="InterPro" id="IPR036249">
    <property type="entry name" value="Thioredoxin-like_sf"/>
</dbReference>
<feature type="signal peptide" evidence="8">
    <location>
        <begin position="1"/>
        <end position="28"/>
    </location>
</feature>
<dbReference type="PANTHER" id="PTHR46426:SF1">
    <property type="entry name" value="PROTEIN DISULFIDE-ISOMERASE TMX3"/>
    <property type="match status" value="1"/>
</dbReference>
<feature type="region of interest" description="Disordered" evidence="6">
    <location>
        <begin position="200"/>
        <end position="228"/>
    </location>
</feature>
<feature type="region of interest" description="Disordered" evidence="6">
    <location>
        <begin position="276"/>
        <end position="310"/>
    </location>
</feature>
<name>A0AAE9WBF4_9SCHI</name>
<feature type="chain" id="PRO_5042002412" evidence="8">
    <location>
        <begin position="29"/>
        <end position="754"/>
    </location>
</feature>
<evidence type="ECO:0000256" key="5">
    <source>
        <dbReference type="ARBA" id="ARBA00045246"/>
    </source>
</evidence>
<dbReference type="PANTHER" id="PTHR46426">
    <property type="entry name" value="PROTEIN DISULFIDE-ISOMERASE TMX3"/>
    <property type="match status" value="1"/>
</dbReference>
<dbReference type="InterPro" id="IPR013766">
    <property type="entry name" value="Thioredoxin_domain"/>
</dbReference>
<feature type="domain" description="Thioredoxin" evidence="9">
    <location>
        <begin position="19"/>
        <end position="137"/>
    </location>
</feature>
<evidence type="ECO:0000259" key="9">
    <source>
        <dbReference type="PROSITE" id="PS51352"/>
    </source>
</evidence>
<dbReference type="Gene3D" id="3.40.30.10">
    <property type="entry name" value="Glutaredoxin"/>
    <property type="match status" value="2"/>
</dbReference>
<dbReference type="CDD" id="cd02961">
    <property type="entry name" value="PDI_a_family"/>
    <property type="match status" value="1"/>
</dbReference>
<dbReference type="PROSITE" id="PS00194">
    <property type="entry name" value="THIOREDOXIN_1"/>
    <property type="match status" value="1"/>
</dbReference>
<sequence>MRGFAAFAPKTWIQWIALLAILFQVATASVDLTDENYNEAVNGKWFIKFYSPTCPACKRIAPMWEGMAKKSEEKANQANISIGEVNCKKYSNLCRDLEIKAFPTLRFFVNGENKQEIPYSGLITEASLLDFVDDRIVDAEKEIEAENTETPKEASDAVAPSAPTQTFSTSSLSLVTASGTSTKSITDFTDLQMAQFSAKTSSGSPASASLTPSSSAIKSGTGTSKDDHSLASASSVITTVPATNSADKATATSLSASLQSSTSTTPEATYAIQTAPNVLPEGGDSSGPSNKDSEKTDQPVLNPAGRSKPLVTQEDIEGALTSDVGWFVRFYSSDCTNCADVTTAWDSMAGRMKNKLNVGHIDCSKQKPSCSKYKVQHYPSFFFFKENEYVEYFGLPKVGDLTSFAEEAANFEIREVEFFDTTESEKHGDVFFLYFYDDKSADSLATIRKTAIQLLGHARLYLTKSQQLVKKYNVNNFPKLIVVKDATPSYYPTSVASDIIDYRRILNWMKNNWLPVLPELQTFNSDEIANTDTVVLFSLNPDSPDFYETKATARNIASEWLNEESREYQMAWKEETDKKNAHMNKAEEKNDAEALEAARNMNVKHKPAPKRFAWVNGNYWAKWLTNFNLDIKNSGPRVVLYDAGKNLYWDTTAKGEPITVNKDVVTNFLKDVEANPNSLKPKKPKMLKENAGLEYLASYGLDTRALYLICGVVFLGIVVSLFGARRIRSLERRHRSSPILPIATKNTGNTGKFD</sequence>
<keyword evidence="3 7" id="KW-1133">Transmembrane helix</keyword>
<dbReference type="Pfam" id="PF13848">
    <property type="entry name" value="Thioredoxin_6"/>
    <property type="match status" value="1"/>
</dbReference>
<dbReference type="InterPro" id="IPR052250">
    <property type="entry name" value="PDI_TMX3"/>
</dbReference>
<dbReference type="KEGG" id="som:SOMG_01288"/>
<evidence type="ECO:0000256" key="2">
    <source>
        <dbReference type="ARBA" id="ARBA00022692"/>
    </source>
</evidence>
<accession>A0AAE9WBF4</accession>
<keyword evidence="11" id="KW-1185">Reference proteome</keyword>
<evidence type="ECO:0000313" key="10">
    <source>
        <dbReference type="EMBL" id="WBW72549.1"/>
    </source>
</evidence>
<feature type="transmembrane region" description="Helical" evidence="7">
    <location>
        <begin position="705"/>
        <end position="724"/>
    </location>
</feature>
<keyword evidence="8" id="KW-0732">Signal</keyword>